<dbReference type="Proteomes" id="UP001501563">
    <property type="component" value="Unassembled WGS sequence"/>
</dbReference>
<name>A0ABP7KGA5_9ACTN</name>
<feature type="compositionally biased region" description="Pro residues" evidence="1">
    <location>
        <begin position="1"/>
        <end position="14"/>
    </location>
</feature>
<evidence type="ECO:0000256" key="1">
    <source>
        <dbReference type="SAM" id="MobiDB-lite"/>
    </source>
</evidence>
<proteinExistence type="predicted"/>
<keyword evidence="3" id="KW-1185">Reference proteome</keyword>
<reference evidence="3" key="1">
    <citation type="journal article" date="2019" name="Int. J. Syst. Evol. Microbiol.">
        <title>The Global Catalogue of Microorganisms (GCM) 10K type strain sequencing project: providing services to taxonomists for standard genome sequencing and annotation.</title>
        <authorList>
            <consortium name="The Broad Institute Genomics Platform"/>
            <consortium name="The Broad Institute Genome Sequencing Center for Infectious Disease"/>
            <person name="Wu L."/>
            <person name="Ma J."/>
        </authorList>
    </citation>
    <scope>NUCLEOTIDE SEQUENCE [LARGE SCALE GENOMIC DNA]</scope>
    <source>
        <strain evidence="3">JCM 16578</strain>
    </source>
</reference>
<evidence type="ECO:0000313" key="3">
    <source>
        <dbReference type="Proteomes" id="UP001501563"/>
    </source>
</evidence>
<protein>
    <submittedName>
        <fullName evidence="2">Uncharacterized protein</fullName>
    </submittedName>
</protein>
<dbReference type="EMBL" id="BAAAZA010000012">
    <property type="protein sequence ID" value="GAA3874123.1"/>
    <property type="molecule type" value="Genomic_DNA"/>
</dbReference>
<comment type="caution">
    <text evidence="2">The sequence shown here is derived from an EMBL/GenBank/DDBJ whole genome shotgun (WGS) entry which is preliminary data.</text>
</comment>
<evidence type="ECO:0000313" key="2">
    <source>
        <dbReference type="EMBL" id="GAA3874123.1"/>
    </source>
</evidence>
<sequence>MPAPPGPSAGPGPPSAGTAGLDGGPGPECIARTHPRIHVRRTEDPDGTDTFVARSCAAPRTTGAPPEQRLPCLAALLVGGTFSRPSSWPAPWGT</sequence>
<feature type="region of interest" description="Disordered" evidence="1">
    <location>
        <begin position="1"/>
        <end position="34"/>
    </location>
</feature>
<gene>
    <name evidence="2" type="ORF">GCM10022207_44660</name>
</gene>
<accession>A0ABP7KGA5</accession>
<organism evidence="2 3">
    <name type="scientific">Streptomyces lannensis</name>
    <dbReference type="NCBI Taxonomy" id="766498"/>
    <lineage>
        <taxon>Bacteria</taxon>
        <taxon>Bacillati</taxon>
        <taxon>Actinomycetota</taxon>
        <taxon>Actinomycetes</taxon>
        <taxon>Kitasatosporales</taxon>
        <taxon>Streptomycetaceae</taxon>
        <taxon>Streptomyces</taxon>
    </lineage>
</organism>